<dbReference type="InterPro" id="IPR017853">
    <property type="entry name" value="GH"/>
</dbReference>
<dbReference type="InterPro" id="IPR037439">
    <property type="entry name" value="Branching_enzy"/>
</dbReference>
<evidence type="ECO:0000256" key="2">
    <source>
        <dbReference type="PIRSR" id="PIRSR000463-1"/>
    </source>
</evidence>
<sequence>MKLLRFFFPLVLCIFLSCSDNGPNNPDIPEVPVTPTIGSLRDGITVISDDSLAFVLFAPKKQTVHLIGDFNNWTVSDSYKMKKDGDRFWIKIGNLQKGKEYICQYLIDNSIRIADPYTSKVSDPDNDRYISNNVYPNLIQYPTGKTSEIAMVVNTAPASYSWKVNTFKVDKPDNMVIYEILIRDFTEQRTIKAVEEKISYLKNLGVNAVELMPFNEFEGNNSWGYNPSFYFATDKAYGTSNDYKAFIDACHSNGIAVIMDMVLNHSYGQSPMVRMYQGSDKNPTADNPWYNKTSPNSSYSWGYDFNHESKYTQAFVDSVCAYWMKEYKVDGFRFDFTKGFTNTKGDGWSKDDSRITILKRMASEIWKRKSDAIVIFEHLTANDEEKILADYGIKLWGNMNYNFNEVTMGWGAESGENGLKGDVSWASYKKREWSKPNLVAYMESHDEERIMFKNNSYGKSYGDYNVKNLATGLKRTEAAAVILMSLPGPKMIWQFGELGYDEELNNDRLGEKPPHWEYYDVPARKNLYDVFAKINKLRNTNTTFYTSDYTIDLANQYKQILLKSSAESICAIANFDVTELTQKVNFGKTGKWEDYFTGNQLNVSDNSIDITLQPGEYRLYISK</sequence>
<feature type="active site" description="Proton donor" evidence="2">
    <location>
        <position position="377"/>
    </location>
</feature>
<reference evidence="4" key="1">
    <citation type="submission" date="2016-04" db="EMBL/GenBank/DDBJ databases">
        <authorList>
            <person name="Evans L.H."/>
            <person name="Alamgir A."/>
            <person name="Owens N."/>
            <person name="Weber N.D."/>
            <person name="Virtaneva K."/>
            <person name="Barbian K."/>
            <person name="Babar A."/>
            <person name="Rosenke K."/>
        </authorList>
    </citation>
    <scope>NUCLEOTIDE SEQUENCE</scope>
    <source>
        <strain evidence="4">86-2</strain>
    </source>
</reference>
<name>A0A212IWN4_9BACT</name>
<evidence type="ECO:0000259" key="3">
    <source>
        <dbReference type="SMART" id="SM00642"/>
    </source>
</evidence>
<gene>
    <name evidence="4" type="ORF">KL86DYS2_10211</name>
</gene>
<dbReference type="CDD" id="cd11350">
    <property type="entry name" value="AmyAc_4"/>
    <property type="match status" value="1"/>
</dbReference>
<keyword evidence="1" id="KW-0119">Carbohydrate metabolism</keyword>
<dbReference type="PIRSF" id="PIRSF000463">
    <property type="entry name" value="GlgB"/>
    <property type="match status" value="1"/>
</dbReference>
<dbReference type="AlphaFoldDB" id="A0A212IWN4"/>
<dbReference type="Pfam" id="PF00128">
    <property type="entry name" value="Alpha-amylase"/>
    <property type="match status" value="1"/>
</dbReference>
<dbReference type="EMBL" id="FLUL01000001">
    <property type="protein sequence ID" value="SBV91587.1"/>
    <property type="molecule type" value="Genomic_DNA"/>
</dbReference>
<dbReference type="Gene3D" id="3.20.20.80">
    <property type="entry name" value="Glycosidases"/>
    <property type="match status" value="1"/>
</dbReference>
<evidence type="ECO:0000256" key="1">
    <source>
        <dbReference type="ARBA" id="ARBA00023277"/>
    </source>
</evidence>
<dbReference type="InterPro" id="IPR006047">
    <property type="entry name" value="GH13_cat_dom"/>
</dbReference>
<dbReference type="GO" id="GO:0003844">
    <property type="term" value="F:1,4-alpha-glucan branching enzyme activity"/>
    <property type="evidence" value="ECO:0007669"/>
    <property type="project" value="InterPro"/>
</dbReference>
<dbReference type="SUPFAM" id="SSF81296">
    <property type="entry name" value="E set domains"/>
    <property type="match status" value="1"/>
</dbReference>
<dbReference type="PANTHER" id="PTHR43651">
    <property type="entry name" value="1,4-ALPHA-GLUCAN-BRANCHING ENZYME"/>
    <property type="match status" value="1"/>
</dbReference>
<proteinExistence type="predicted"/>
<protein>
    <recommendedName>
        <fullName evidence="3">Glycosyl hydrolase family 13 catalytic domain-containing protein</fullName>
    </recommendedName>
</protein>
<dbReference type="InterPro" id="IPR013783">
    <property type="entry name" value="Ig-like_fold"/>
</dbReference>
<feature type="active site" description="Nucleophile" evidence="2">
    <location>
        <position position="335"/>
    </location>
</feature>
<dbReference type="PROSITE" id="PS51257">
    <property type="entry name" value="PROKAR_LIPOPROTEIN"/>
    <property type="match status" value="1"/>
</dbReference>
<organism evidence="4">
    <name type="scientific">uncultured Dysgonomonas sp</name>
    <dbReference type="NCBI Taxonomy" id="206096"/>
    <lineage>
        <taxon>Bacteria</taxon>
        <taxon>Pseudomonadati</taxon>
        <taxon>Bacteroidota</taxon>
        <taxon>Bacteroidia</taxon>
        <taxon>Bacteroidales</taxon>
        <taxon>Dysgonomonadaceae</taxon>
        <taxon>Dysgonomonas</taxon>
        <taxon>environmental samples</taxon>
    </lineage>
</organism>
<feature type="domain" description="Glycosyl hydrolase family 13 catalytic" evidence="3">
    <location>
        <begin position="179"/>
        <end position="538"/>
    </location>
</feature>
<dbReference type="SUPFAM" id="SSF51445">
    <property type="entry name" value="(Trans)glycosidases"/>
    <property type="match status" value="1"/>
</dbReference>
<dbReference type="GO" id="GO:0005978">
    <property type="term" value="P:glycogen biosynthetic process"/>
    <property type="evidence" value="ECO:0007669"/>
    <property type="project" value="InterPro"/>
</dbReference>
<accession>A0A212IWN4</accession>
<dbReference type="InterPro" id="IPR014756">
    <property type="entry name" value="Ig_E-set"/>
</dbReference>
<evidence type="ECO:0000313" key="4">
    <source>
        <dbReference type="EMBL" id="SBV91587.1"/>
    </source>
</evidence>
<dbReference type="Gene3D" id="2.60.40.10">
    <property type="entry name" value="Immunoglobulins"/>
    <property type="match status" value="1"/>
</dbReference>
<dbReference type="SMART" id="SM00642">
    <property type="entry name" value="Aamy"/>
    <property type="match status" value="1"/>
</dbReference>
<dbReference type="RefSeq" id="WP_296946239.1">
    <property type="nucleotide sequence ID" value="NZ_LT599021.1"/>
</dbReference>